<dbReference type="OrthoDB" id="3976083at2"/>
<accession>A0A1T4W3Q3</accession>
<name>A0A1T4W3Q3_9GAMM</name>
<dbReference type="Gene3D" id="2.60.40.10">
    <property type="entry name" value="Immunoglobulins"/>
    <property type="match status" value="4"/>
</dbReference>
<dbReference type="EMBL" id="FUYB01000003">
    <property type="protein sequence ID" value="SKA71698.1"/>
    <property type="molecule type" value="Genomic_DNA"/>
</dbReference>
<dbReference type="STRING" id="92487.SAMN02745130_00897"/>
<dbReference type="SUPFAM" id="SSF55486">
    <property type="entry name" value="Metalloproteases ('zincins'), catalytic domain"/>
    <property type="match status" value="1"/>
</dbReference>
<reference evidence="2 3" key="1">
    <citation type="submission" date="2017-02" db="EMBL/GenBank/DDBJ databases">
        <authorList>
            <person name="Peterson S.W."/>
        </authorList>
    </citation>
    <scope>NUCLEOTIDE SEQUENCE [LARGE SCALE GENOMIC DNA]</scope>
    <source>
        <strain evidence="2 3">ATCC 49788</strain>
    </source>
</reference>
<dbReference type="Pfam" id="PF13688">
    <property type="entry name" value="Reprolysin_5"/>
    <property type="match status" value="1"/>
</dbReference>
<evidence type="ECO:0000313" key="3">
    <source>
        <dbReference type="Proteomes" id="UP000190460"/>
    </source>
</evidence>
<gene>
    <name evidence="2" type="ORF">SAMN02745130_00897</name>
</gene>
<evidence type="ECO:0000256" key="1">
    <source>
        <dbReference type="SAM" id="SignalP"/>
    </source>
</evidence>
<dbReference type="AlphaFoldDB" id="A0A1T4W3Q3"/>
<dbReference type="Gene3D" id="3.40.390.10">
    <property type="entry name" value="Collagenase (Catalytic Domain)"/>
    <property type="match status" value="1"/>
</dbReference>
<feature type="signal peptide" evidence="1">
    <location>
        <begin position="1"/>
        <end position="30"/>
    </location>
</feature>
<dbReference type="Proteomes" id="UP000190460">
    <property type="component" value="Unassembled WGS sequence"/>
</dbReference>
<dbReference type="InterPro" id="IPR024079">
    <property type="entry name" value="MetalloPept_cat_dom_sf"/>
</dbReference>
<sequence length="864" mass="94685">MFISKFKNNHYWLFSILILLFILASKPSLAATTASSQSLFTLSSTPDLKSTAKDLSTIQAVPISLNTQFLAQFPSTMAAVSANKLSNSQLAALDFQLNLFGQVLPVSVTRLEPASVGSLAIIGKIKDDPLSSVVLIKRGDILQGNIIYKLRTFQIRSLPKKLQRTIEGKQFNHILQETDPSKLPPDHLPGEIPDESRAIDHLNDNHESALKTASDDGSIIDVLVMYTKAAREELGEVNDMEALIDLAIIETNEGYANSDVKHRLRLIHRAEIDYTVVDRTLSKPLKELARTNDGIMDNVHKLRDEYRADLVTLLVRVPPTPTTQKAVCGRGYLNVEASKGFSVTDYRCATGPGKYTFAHELGHNFGAQHDRAQIIKGGNNPGAGYNFGYINTTEGWRTMMAYNDNINCPLKLCTRLNYWSNPNILHDDQPMGVADINNGADNHRQLNTTAQRIANYRVSRPAPTLIAPKGNIASTTPTYQWQAVHYANWYQLIVNDRSGKRIEAWYTATSLGCAEGQGICKVTPNISVAGFGTWWVEANNNINGYSALSEPLSFNLVSLPEVVSLLAPEGDLGLNRPNYRWQALTDVDSYELSVKNALGQVLTQRYSPEQAACLDSLLVCSVTPNLTLASANYSWSIRAINAAGIGAWSPAKNFTASTPRPPLAANLLAPIGIIANNKPVFTWKTVKAATHYRLKVGNIIDTTLSFEAAGCPPENTTQICQYTSPFAIQDTNTITWSVQASNSAGAGALASQTFKILGAGSPPTAPQLIWPIGAVEANSFEWSDVSNAEQYKLWVAKKSTGTVLLETTYDKNQLTHHASRNSWSIPSSVSFTEGEEYLWKMQAINANGASPWSQTASFSFARIE</sequence>
<evidence type="ECO:0000313" key="2">
    <source>
        <dbReference type="EMBL" id="SKA71698.1"/>
    </source>
</evidence>
<organism evidence="2 3">
    <name type="scientific">Thiothrix eikelboomii</name>
    <dbReference type="NCBI Taxonomy" id="92487"/>
    <lineage>
        <taxon>Bacteria</taxon>
        <taxon>Pseudomonadati</taxon>
        <taxon>Pseudomonadota</taxon>
        <taxon>Gammaproteobacteria</taxon>
        <taxon>Thiotrichales</taxon>
        <taxon>Thiotrichaceae</taxon>
        <taxon>Thiothrix</taxon>
    </lineage>
</organism>
<keyword evidence="1" id="KW-0732">Signal</keyword>
<feature type="chain" id="PRO_5012549614" evidence="1">
    <location>
        <begin position="31"/>
        <end position="864"/>
    </location>
</feature>
<keyword evidence="3" id="KW-1185">Reference proteome</keyword>
<dbReference type="GO" id="GO:0008237">
    <property type="term" value="F:metallopeptidase activity"/>
    <property type="evidence" value="ECO:0007669"/>
    <property type="project" value="InterPro"/>
</dbReference>
<dbReference type="RefSeq" id="WP_078921386.1">
    <property type="nucleotide sequence ID" value="NZ_FUYB01000003.1"/>
</dbReference>
<proteinExistence type="predicted"/>
<protein>
    <submittedName>
        <fullName evidence="2">Metallo-peptidase family M12B Reprolysin-like</fullName>
    </submittedName>
</protein>
<dbReference type="InterPro" id="IPR013783">
    <property type="entry name" value="Ig-like_fold"/>
</dbReference>